<dbReference type="SMART" id="SM00866">
    <property type="entry name" value="UTRA"/>
    <property type="match status" value="1"/>
</dbReference>
<keyword evidence="3" id="KW-0804">Transcription</keyword>
<keyword evidence="1" id="KW-0805">Transcription regulation</keyword>
<accession>A0A1M4SUM0</accession>
<dbReference type="Proteomes" id="UP000184035">
    <property type="component" value="Unassembled WGS sequence"/>
</dbReference>
<dbReference type="InterPro" id="IPR011663">
    <property type="entry name" value="UTRA"/>
</dbReference>
<dbReference type="GO" id="GO:0003677">
    <property type="term" value="F:DNA binding"/>
    <property type="evidence" value="ECO:0007669"/>
    <property type="project" value="UniProtKB-KW"/>
</dbReference>
<dbReference type="PANTHER" id="PTHR44846:SF1">
    <property type="entry name" value="MANNOSYL-D-GLYCERATE TRANSPORT_METABOLISM SYSTEM REPRESSOR MNGR-RELATED"/>
    <property type="match status" value="1"/>
</dbReference>
<dbReference type="Gene3D" id="1.10.10.10">
    <property type="entry name" value="Winged helix-like DNA-binding domain superfamily/Winged helix DNA-binding domain"/>
    <property type="match status" value="1"/>
</dbReference>
<keyword evidence="6" id="KW-1185">Reference proteome</keyword>
<dbReference type="Gene3D" id="3.40.1410.10">
    <property type="entry name" value="Chorismate lyase-like"/>
    <property type="match status" value="1"/>
</dbReference>
<feature type="domain" description="HTH gntR-type" evidence="4">
    <location>
        <begin position="8"/>
        <end position="76"/>
    </location>
</feature>
<dbReference type="PROSITE" id="PS50949">
    <property type="entry name" value="HTH_GNTR"/>
    <property type="match status" value="1"/>
</dbReference>
<evidence type="ECO:0000256" key="2">
    <source>
        <dbReference type="ARBA" id="ARBA00023125"/>
    </source>
</evidence>
<dbReference type="GO" id="GO:0045892">
    <property type="term" value="P:negative regulation of DNA-templated transcription"/>
    <property type="evidence" value="ECO:0007669"/>
    <property type="project" value="TreeGrafter"/>
</dbReference>
<dbReference type="RefSeq" id="WP_072892341.1">
    <property type="nucleotide sequence ID" value="NZ_FQVM01000001.1"/>
</dbReference>
<name>A0A1M4SUM0_9CLOT</name>
<dbReference type="CDD" id="cd07377">
    <property type="entry name" value="WHTH_GntR"/>
    <property type="match status" value="1"/>
</dbReference>
<dbReference type="GO" id="GO:0003700">
    <property type="term" value="F:DNA-binding transcription factor activity"/>
    <property type="evidence" value="ECO:0007669"/>
    <property type="project" value="InterPro"/>
</dbReference>
<keyword evidence="2" id="KW-0238">DNA-binding</keyword>
<dbReference type="SUPFAM" id="SSF46785">
    <property type="entry name" value="Winged helix' DNA-binding domain"/>
    <property type="match status" value="1"/>
</dbReference>
<dbReference type="SMART" id="SM00345">
    <property type="entry name" value="HTH_GNTR"/>
    <property type="match status" value="1"/>
</dbReference>
<evidence type="ECO:0000259" key="4">
    <source>
        <dbReference type="PROSITE" id="PS50949"/>
    </source>
</evidence>
<dbReference type="InterPro" id="IPR036390">
    <property type="entry name" value="WH_DNA-bd_sf"/>
</dbReference>
<dbReference type="PRINTS" id="PR00035">
    <property type="entry name" value="HTHGNTR"/>
</dbReference>
<organism evidence="5 6">
    <name type="scientific">Clostridium fallax</name>
    <dbReference type="NCBI Taxonomy" id="1533"/>
    <lineage>
        <taxon>Bacteria</taxon>
        <taxon>Bacillati</taxon>
        <taxon>Bacillota</taxon>
        <taxon>Clostridia</taxon>
        <taxon>Eubacteriales</taxon>
        <taxon>Clostridiaceae</taxon>
        <taxon>Clostridium</taxon>
    </lineage>
</organism>
<dbReference type="InterPro" id="IPR050679">
    <property type="entry name" value="Bact_HTH_transcr_reg"/>
</dbReference>
<evidence type="ECO:0000256" key="1">
    <source>
        <dbReference type="ARBA" id="ARBA00023015"/>
    </source>
</evidence>
<gene>
    <name evidence="5" type="ORF">SAMN05443638_101184</name>
</gene>
<dbReference type="PANTHER" id="PTHR44846">
    <property type="entry name" value="MANNOSYL-D-GLYCERATE TRANSPORT/METABOLISM SYSTEM REPRESSOR MNGR-RELATED"/>
    <property type="match status" value="1"/>
</dbReference>
<dbReference type="STRING" id="1533.SAMN05443638_101184"/>
<evidence type="ECO:0000256" key="3">
    <source>
        <dbReference type="ARBA" id="ARBA00023163"/>
    </source>
</evidence>
<dbReference type="SUPFAM" id="SSF64288">
    <property type="entry name" value="Chorismate lyase-like"/>
    <property type="match status" value="1"/>
</dbReference>
<reference evidence="5 6" key="1">
    <citation type="submission" date="2016-11" db="EMBL/GenBank/DDBJ databases">
        <authorList>
            <person name="Jaros S."/>
            <person name="Januszkiewicz K."/>
            <person name="Wedrychowicz H."/>
        </authorList>
    </citation>
    <scope>NUCLEOTIDE SEQUENCE [LARGE SCALE GENOMIC DNA]</scope>
    <source>
        <strain evidence="5 6">DSM 2631</strain>
    </source>
</reference>
<dbReference type="InterPro" id="IPR000524">
    <property type="entry name" value="Tscrpt_reg_HTH_GntR"/>
</dbReference>
<dbReference type="Pfam" id="PF07702">
    <property type="entry name" value="UTRA"/>
    <property type="match status" value="1"/>
</dbReference>
<dbReference type="Pfam" id="PF00392">
    <property type="entry name" value="GntR"/>
    <property type="match status" value="1"/>
</dbReference>
<dbReference type="AlphaFoldDB" id="A0A1M4SUM0"/>
<dbReference type="EMBL" id="FQVM01000001">
    <property type="protein sequence ID" value="SHE35879.1"/>
    <property type="molecule type" value="Genomic_DNA"/>
</dbReference>
<dbReference type="InterPro" id="IPR028978">
    <property type="entry name" value="Chorismate_lyase_/UTRA_dom_sf"/>
</dbReference>
<evidence type="ECO:0000313" key="6">
    <source>
        <dbReference type="Proteomes" id="UP000184035"/>
    </source>
</evidence>
<sequence length="242" mass="28722">MLQGNLIEPLYIKIYSYLKEKIEKNILQEGSKLPSENELSRSFKVSRSTIRQALGELEKHRLIYKEKGKGSFVSIRPLNQYLNKFYSFSSELKKSGRIPKYRLLSLKKIYPSKEIKEIMKLEDSLMVYKIEIIRKIENEPILFETTFLPSDRFFNFQRYDLNERALYDIFQEDYNIIFSNAEQSFYPILPNDKIKKLLSLNLSEEVACMKVERISYEGNRIIEYTTAIVKGEKFKYTVNLKI</sequence>
<dbReference type="OrthoDB" id="457376at2"/>
<evidence type="ECO:0000313" key="5">
    <source>
        <dbReference type="EMBL" id="SHE35879.1"/>
    </source>
</evidence>
<protein>
    <submittedName>
        <fullName evidence="5">GntR family transcriptional regulator</fullName>
    </submittedName>
</protein>
<proteinExistence type="predicted"/>
<dbReference type="InterPro" id="IPR036388">
    <property type="entry name" value="WH-like_DNA-bd_sf"/>
</dbReference>